<evidence type="ECO:0000256" key="1">
    <source>
        <dbReference type="SAM" id="MobiDB-lite"/>
    </source>
</evidence>
<dbReference type="Proteomes" id="UP000053424">
    <property type="component" value="Unassembled WGS sequence"/>
</dbReference>
<organism evidence="2 3">
    <name type="scientific">Hebeloma cylindrosporum</name>
    <dbReference type="NCBI Taxonomy" id="76867"/>
    <lineage>
        <taxon>Eukaryota</taxon>
        <taxon>Fungi</taxon>
        <taxon>Dikarya</taxon>
        <taxon>Basidiomycota</taxon>
        <taxon>Agaricomycotina</taxon>
        <taxon>Agaricomycetes</taxon>
        <taxon>Agaricomycetidae</taxon>
        <taxon>Agaricales</taxon>
        <taxon>Agaricineae</taxon>
        <taxon>Hymenogastraceae</taxon>
        <taxon>Hebeloma</taxon>
    </lineage>
</organism>
<evidence type="ECO:0000313" key="3">
    <source>
        <dbReference type="Proteomes" id="UP000053424"/>
    </source>
</evidence>
<reference evidence="3" key="2">
    <citation type="submission" date="2015-01" db="EMBL/GenBank/DDBJ databases">
        <title>Evolutionary Origins and Diversification of the Mycorrhizal Mutualists.</title>
        <authorList>
            <consortium name="DOE Joint Genome Institute"/>
            <consortium name="Mycorrhizal Genomics Consortium"/>
            <person name="Kohler A."/>
            <person name="Kuo A."/>
            <person name="Nagy L.G."/>
            <person name="Floudas D."/>
            <person name="Copeland A."/>
            <person name="Barry K.W."/>
            <person name="Cichocki N."/>
            <person name="Veneault-Fourrey C."/>
            <person name="LaButti K."/>
            <person name="Lindquist E.A."/>
            <person name="Lipzen A."/>
            <person name="Lundell T."/>
            <person name="Morin E."/>
            <person name="Murat C."/>
            <person name="Riley R."/>
            <person name="Ohm R."/>
            <person name="Sun H."/>
            <person name="Tunlid A."/>
            <person name="Henrissat B."/>
            <person name="Grigoriev I.V."/>
            <person name="Hibbett D.S."/>
            <person name="Martin F."/>
        </authorList>
    </citation>
    <scope>NUCLEOTIDE SEQUENCE [LARGE SCALE GENOMIC DNA]</scope>
    <source>
        <strain evidence="3">h7</strain>
    </source>
</reference>
<protein>
    <submittedName>
        <fullName evidence="2">Uncharacterized protein</fullName>
    </submittedName>
</protein>
<keyword evidence="3" id="KW-1185">Reference proteome</keyword>
<name>A0A0C3BYW6_HEBCY</name>
<gene>
    <name evidence="2" type="ORF">M413DRAFT_285746</name>
</gene>
<feature type="region of interest" description="Disordered" evidence="1">
    <location>
        <begin position="57"/>
        <end position="77"/>
    </location>
</feature>
<evidence type="ECO:0000313" key="2">
    <source>
        <dbReference type="EMBL" id="KIM36616.1"/>
    </source>
</evidence>
<dbReference type="HOGENOM" id="CLU_1875690_0_0_1"/>
<dbReference type="EMBL" id="KN831803">
    <property type="protein sequence ID" value="KIM36616.1"/>
    <property type="molecule type" value="Genomic_DNA"/>
</dbReference>
<sequence length="136" mass="15760">MILEELDWRDVLRVRNLAVRGTTLTNIYLNLIGMQGSSRSFENPEDLVETLPPIFIPHGDRSPDSTPRTSHRAVHLSRSRVSVRTIQKCRYRMDNRRQRSSPKARGRDNLPCQMYASRGRWALVVGSVRDRSHCLF</sequence>
<accession>A0A0C3BYW6</accession>
<proteinExistence type="predicted"/>
<reference evidence="2 3" key="1">
    <citation type="submission" date="2014-04" db="EMBL/GenBank/DDBJ databases">
        <authorList>
            <consortium name="DOE Joint Genome Institute"/>
            <person name="Kuo A."/>
            <person name="Gay G."/>
            <person name="Dore J."/>
            <person name="Kohler A."/>
            <person name="Nagy L.G."/>
            <person name="Floudas D."/>
            <person name="Copeland A."/>
            <person name="Barry K.W."/>
            <person name="Cichocki N."/>
            <person name="Veneault-Fourrey C."/>
            <person name="LaButti K."/>
            <person name="Lindquist E.A."/>
            <person name="Lipzen A."/>
            <person name="Lundell T."/>
            <person name="Morin E."/>
            <person name="Murat C."/>
            <person name="Sun H."/>
            <person name="Tunlid A."/>
            <person name="Henrissat B."/>
            <person name="Grigoriev I.V."/>
            <person name="Hibbett D.S."/>
            <person name="Martin F."/>
            <person name="Nordberg H.P."/>
            <person name="Cantor M.N."/>
            <person name="Hua S.X."/>
        </authorList>
    </citation>
    <scope>NUCLEOTIDE SEQUENCE [LARGE SCALE GENOMIC DNA]</scope>
    <source>
        <strain evidence="3">h7</strain>
    </source>
</reference>
<dbReference type="AlphaFoldDB" id="A0A0C3BYW6"/>